<keyword evidence="8" id="KW-1185">Reference proteome</keyword>
<dbReference type="OrthoDB" id="6342361at2759"/>
<comment type="caution">
    <text evidence="7">The sequence shown here is derived from an EMBL/GenBank/DDBJ whole genome shotgun (WGS) entry which is preliminary data.</text>
</comment>
<feature type="domain" description="RING-type" evidence="5">
    <location>
        <begin position="15"/>
        <end position="58"/>
    </location>
</feature>
<protein>
    <submittedName>
        <fullName evidence="7">Tripartite motif-containing protein 72-like 1</fullName>
    </submittedName>
</protein>
<dbReference type="AlphaFoldDB" id="A0A8J5MTG4"/>
<dbReference type="InterPro" id="IPR027370">
    <property type="entry name" value="Znf-RING_euk"/>
</dbReference>
<dbReference type="PANTHER" id="PTHR24103">
    <property type="entry name" value="E3 UBIQUITIN-PROTEIN LIGASE TRIM"/>
    <property type="match status" value="1"/>
</dbReference>
<name>A0A8J5MTG4_HOMAM</name>
<dbReference type="GO" id="GO:0008270">
    <property type="term" value="F:zinc ion binding"/>
    <property type="evidence" value="ECO:0007669"/>
    <property type="project" value="UniProtKB-KW"/>
</dbReference>
<evidence type="ECO:0000313" key="8">
    <source>
        <dbReference type="Proteomes" id="UP000747542"/>
    </source>
</evidence>
<keyword evidence="1" id="KW-0479">Metal-binding</keyword>
<dbReference type="PROSITE" id="PS00518">
    <property type="entry name" value="ZF_RING_1"/>
    <property type="match status" value="1"/>
</dbReference>
<dbReference type="InterPro" id="IPR000315">
    <property type="entry name" value="Znf_B-box"/>
</dbReference>
<dbReference type="Pfam" id="PF00643">
    <property type="entry name" value="zf-B_box"/>
    <property type="match status" value="1"/>
</dbReference>
<feature type="domain" description="B box-type" evidence="6">
    <location>
        <begin position="85"/>
        <end position="126"/>
    </location>
</feature>
<dbReference type="PROSITE" id="PS50119">
    <property type="entry name" value="ZF_BBOX"/>
    <property type="match status" value="1"/>
</dbReference>
<dbReference type="InterPro" id="IPR017907">
    <property type="entry name" value="Znf_RING_CS"/>
</dbReference>
<evidence type="ECO:0000256" key="4">
    <source>
        <dbReference type="PROSITE-ProRule" id="PRU00024"/>
    </source>
</evidence>
<accession>A0A8J5MTG4</accession>
<dbReference type="CDD" id="cd19756">
    <property type="entry name" value="Bbox2"/>
    <property type="match status" value="1"/>
</dbReference>
<organism evidence="7 8">
    <name type="scientific">Homarus americanus</name>
    <name type="common">American lobster</name>
    <dbReference type="NCBI Taxonomy" id="6706"/>
    <lineage>
        <taxon>Eukaryota</taxon>
        <taxon>Metazoa</taxon>
        <taxon>Ecdysozoa</taxon>
        <taxon>Arthropoda</taxon>
        <taxon>Crustacea</taxon>
        <taxon>Multicrustacea</taxon>
        <taxon>Malacostraca</taxon>
        <taxon>Eumalacostraca</taxon>
        <taxon>Eucarida</taxon>
        <taxon>Decapoda</taxon>
        <taxon>Pleocyemata</taxon>
        <taxon>Astacidea</taxon>
        <taxon>Nephropoidea</taxon>
        <taxon>Nephropidae</taxon>
        <taxon>Homarus</taxon>
    </lineage>
</organism>
<dbReference type="InterPro" id="IPR050143">
    <property type="entry name" value="TRIM/RBCC"/>
</dbReference>
<dbReference type="Pfam" id="PF13445">
    <property type="entry name" value="zf-RING_UBOX"/>
    <property type="match status" value="1"/>
</dbReference>
<evidence type="ECO:0000256" key="1">
    <source>
        <dbReference type="ARBA" id="ARBA00022723"/>
    </source>
</evidence>
<reference evidence="7" key="1">
    <citation type="journal article" date="2021" name="Sci. Adv.">
        <title>The American lobster genome reveals insights on longevity, neural, and immune adaptations.</title>
        <authorList>
            <person name="Polinski J.M."/>
            <person name="Zimin A.V."/>
            <person name="Clark K.F."/>
            <person name="Kohn A.B."/>
            <person name="Sadowski N."/>
            <person name="Timp W."/>
            <person name="Ptitsyn A."/>
            <person name="Khanna P."/>
            <person name="Romanova D.Y."/>
            <person name="Williams P."/>
            <person name="Greenwood S.J."/>
            <person name="Moroz L.L."/>
            <person name="Walt D.R."/>
            <person name="Bodnar A.G."/>
        </authorList>
    </citation>
    <scope>NUCLEOTIDE SEQUENCE</scope>
    <source>
        <strain evidence="7">GMGI-L3</strain>
    </source>
</reference>
<dbReference type="PROSITE" id="PS50089">
    <property type="entry name" value="ZF_RING_2"/>
    <property type="match status" value="1"/>
</dbReference>
<evidence type="ECO:0000256" key="3">
    <source>
        <dbReference type="ARBA" id="ARBA00022833"/>
    </source>
</evidence>
<keyword evidence="3" id="KW-0862">Zinc</keyword>
<evidence type="ECO:0000259" key="5">
    <source>
        <dbReference type="PROSITE" id="PS50089"/>
    </source>
</evidence>
<proteinExistence type="predicted"/>
<dbReference type="Proteomes" id="UP000747542">
    <property type="component" value="Unassembled WGS sequence"/>
</dbReference>
<evidence type="ECO:0000313" key="7">
    <source>
        <dbReference type="EMBL" id="KAG7163313.1"/>
    </source>
</evidence>
<gene>
    <name evidence="7" type="primary">Trim72-L1</name>
    <name evidence="7" type="ORF">Hamer_G004436</name>
</gene>
<dbReference type="SMART" id="SM00184">
    <property type="entry name" value="RING"/>
    <property type="match status" value="1"/>
</dbReference>
<keyword evidence="2 4" id="KW-0863">Zinc-finger</keyword>
<sequence length="447" mass="49704">MNMDDEPWMAESVTCELCSEIYETDPRDPILLPCGHTFCRSCITKVKEADETACPSCSLDFNDIDVEDLPVNFQILSLSVTYTKSQQDRCVTHGDELKYWCRDCEASLCSLCLYTDHPQGHHVLLAKTFLEKKKLSLKEETLSFNNSLKEMMNEVNSNFKKCFQKMKILSQLQADVVGLITDLQKACSIKPILLLEEKLKGLQNKGLGPLSHDGTEILGAVGGAAPVCDGAAEVIQAGATLDQRVTKPGSVKNGDRGRARLDCRDGRLVVHSLTHRADHRLFLQMPSEVFLELSVGSRCLGRVYIKLWSHLRRAQQFLALCLGSMGPSHIGASFKKISDKNKERETIWCTEYYSRSGEMGYRALMLDMEWEGEYSKIPEEGLVVGYSNDINDYGFGICTKGKPGANFSGPFGEVSLGMEVVHAAVRYEPVTEVTITDCGLVIPDMTL</sequence>
<dbReference type="InterPro" id="IPR001841">
    <property type="entry name" value="Znf_RING"/>
</dbReference>
<evidence type="ECO:0000256" key="2">
    <source>
        <dbReference type="ARBA" id="ARBA00022771"/>
    </source>
</evidence>
<evidence type="ECO:0000259" key="6">
    <source>
        <dbReference type="PROSITE" id="PS50119"/>
    </source>
</evidence>
<dbReference type="EMBL" id="JAHLQT010026473">
    <property type="protein sequence ID" value="KAG7163313.1"/>
    <property type="molecule type" value="Genomic_DNA"/>
</dbReference>